<keyword evidence="3" id="KW-1185">Reference proteome</keyword>
<dbReference type="OrthoDB" id="5767026at2"/>
<dbReference type="EMBL" id="SOQX01000004">
    <property type="protein sequence ID" value="TDY00975.1"/>
    <property type="molecule type" value="Genomic_DNA"/>
</dbReference>
<protein>
    <submittedName>
        <fullName evidence="2">Ketosteroid isomerase-like protein</fullName>
    </submittedName>
</protein>
<organism evidence="2 3">
    <name type="scientific">Thiohalophilus thiocyanatoxydans</name>
    <dbReference type="NCBI Taxonomy" id="381308"/>
    <lineage>
        <taxon>Bacteria</taxon>
        <taxon>Pseudomonadati</taxon>
        <taxon>Pseudomonadota</taxon>
        <taxon>Gammaproteobacteria</taxon>
        <taxon>Thiohalomonadales</taxon>
        <taxon>Thiohalophilaceae</taxon>
        <taxon>Thiohalophilus</taxon>
    </lineage>
</organism>
<dbReference type="AlphaFoldDB" id="A0A4V3H3X2"/>
<feature type="domain" description="SnoaL-like" evidence="1">
    <location>
        <begin position="14"/>
        <end position="127"/>
    </location>
</feature>
<dbReference type="PANTHER" id="PTHR34957">
    <property type="entry name" value="NUCLEAR TRANSPORT FACTOR 2 (NTF2) FAMILY PROTEIN"/>
    <property type="match status" value="1"/>
</dbReference>
<accession>A0A4V3H3X2</accession>
<dbReference type="Pfam" id="PF13474">
    <property type="entry name" value="SnoaL_3"/>
    <property type="match status" value="1"/>
</dbReference>
<dbReference type="GO" id="GO:0016853">
    <property type="term" value="F:isomerase activity"/>
    <property type="evidence" value="ECO:0007669"/>
    <property type="project" value="UniProtKB-KW"/>
</dbReference>
<dbReference type="RefSeq" id="WP_134083500.1">
    <property type="nucleotide sequence ID" value="NZ_SOQX01000004.1"/>
</dbReference>
<sequence>MSSTDFVTSTEAENAFYTAFSRGDLAAMRGIWLDASHTSCVHPMGDRLLGTPAIIKSWETILKNTGDVIIELSDIAIHQGRQTAIHTLIENIHVQDETEKVFQFVVTNVYEQTPAGWKMILHHASPMPRDLSQEKEPAPVVH</sequence>
<dbReference type="InterPro" id="IPR032710">
    <property type="entry name" value="NTF2-like_dom_sf"/>
</dbReference>
<gene>
    <name evidence="2" type="ORF">EDC23_1721</name>
</gene>
<keyword evidence="2" id="KW-0413">Isomerase</keyword>
<name>A0A4V3H3X2_9GAMM</name>
<dbReference type="Proteomes" id="UP000294914">
    <property type="component" value="Unassembled WGS sequence"/>
</dbReference>
<evidence type="ECO:0000313" key="3">
    <source>
        <dbReference type="Proteomes" id="UP000294914"/>
    </source>
</evidence>
<evidence type="ECO:0000313" key="2">
    <source>
        <dbReference type="EMBL" id="TDY00975.1"/>
    </source>
</evidence>
<reference evidence="2 3" key="1">
    <citation type="submission" date="2019-03" db="EMBL/GenBank/DDBJ databases">
        <title>Genomic Encyclopedia of Type Strains, Phase IV (KMG-IV): sequencing the most valuable type-strain genomes for metagenomic binning, comparative biology and taxonomic classification.</title>
        <authorList>
            <person name="Goeker M."/>
        </authorList>
    </citation>
    <scope>NUCLEOTIDE SEQUENCE [LARGE SCALE GENOMIC DNA]</scope>
    <source>
        <strain evidence="2 3">DSM 16326</strain>
    </source>
</reference>
<dbReference type="SUPFAM" id="SSF54427">
    <property type="entry name" value="NTF2-like"/>
    <property type="match status" value="1"/>
</dbReference>
<comment type="caution">
    <text evidence="2">The sequence shown here is derived from an EMBL/GenBank/DDBJ whole genome shotgun (WGS) entry which is preliminary data.</text>
</comment>
<dbReference type="Gene3D" id="3.10.450.50">
    <property type="match status" value="1"/>
</dbReference>
<proteinExistence type="predicted"/>
<evidence type="ECO:0000259" key="1">
    <source>
        <dbReference type="Pfam" id="PF13474"/>
    </source>
</evidence>
<dbReference type="PANTHER" id="PTHR34957:SF1">
    <property type="entry name" value="NUCLEAR TRANSPORT FACTOR 2 (NTF2) FAMILY PROTEIN"/>
    <property type="match status" value="1"/>
</dbReference>
<dbReference type="InterPro" id="IPR037401">
    <property type="entry name" value="SnoaL-like"/>
</dbReference>